<evidence type="ECO:0000313" key="2">
    <source>
        <dbReference type="EMBL" id="KAF5816960.1"/>
    </source>
</evidence>
<dbReference type="Gene3D" id="1.20.1260.60">
    <property type="entry name" value="Vacuolar protein sorting-associated protein Ist1"/>
    <property type="match status" value="1"/>
</dbReference>
<reference evidence="2" key="2">
    <citation type="submission" date="2020-06" db="EMBL/GenBank/DDBJ databases">
        <title>Helianthus annuus Genome sequencing and assembly Release 2.</title>
        <authorList>
            <person name="Gouzy J."/>
            <person name="Langlade N."/>
            <person name="Munos S."/>
        </authorList>
    </citation>
    <scope>NUCLEOTIDE SEQUENCE</scope>
    <source>
        <tissue evidence="2">Leaves</tissue>
    </source>
</reference>
<evidence type="ECO:0000313" key="3">
    <source>
        <dbReference type="Proteomes" id="UP000215914"/>
    </source>
</evidence>
<reference evidence="2" key="1">
    <citation type="journal article" date="2017" name="Nature">
        <title>The sunflower genome provides insights into oil metabolism, flowering and Asterid evolution.</title>
        <authorList>
            <person name="Badouin H."/>
            <person name="Gouzy J."/>
            <person name="Grassa C.J."/>
            <person name="Murat F."/>
            <person name="Staton S.E."/>
            <person name="Cottret L."/>
            <person name="Lelandais-Briere C."/>
            <person name="Owens G.L."/>
            <person name="Carrere S."/>
            <person name="Mayjonade B."/>
            <person name="Legrand L."/>
            <person name="Gill N."/>
            <person name="Kane N.C."/>
            <person name="Bowers J.E."/>
            <person name="Hubner S."/>
            <person name="Bellec A."/>
            <person name="Berard A."/>
            <person name="Berges H."/>
            <person name="Blanchet N."/>
            <person name="Boniface M.C."/>
            <person name="Brunel D."/>
            <person name="Catrice O."/>
            <person name="Chaidir N."/>
            <person name="Claudel C."/>
            <person name="Donnadieu C."/>
            <person name="Faraut T."/>
            <person name="Fievet G."/>
            <person name="Helmstetter N."/>
            <person name="King M."/>
            <person name="Knapp S.J."/>
            <person name="Lai Z."/>
            <person name="Le Paslier M.C."/>
            <person name="Lippi Y."/>
            <person name="Lorenzon L."/>
            <person name="Mandel J.R."/>
            <person name="Marage G."/>
            <person name="Marchand G."/>
            <person name="Marquand E."/>
            <person name="Bret-Mestries E."/>
            <person name="Morien E."/>
            <person name="Nambeesan S."/>
            <person name="Nguyen T."/>
            <person name="Pegot-Espagnet P."/>
            <person name="Pouilly N."/>
            <person name="Raftis F."/>
            <person name="Sallet E."/>
            <person name="Schiex T."/>
            <person name="Thomas J."/>
            <person name="Vandecasteele C."/>
            <person name="Vares D."/>
            <person name="Vear F."/>
            <person name="Vautrin S."/>
            <person name="Crespi M."/>
            <person name="Mangin B."/>
            <person name="Burke J.M."/>
            <person name="Salse J."/>
            <person name="Munos S."/>
            <person name="Vincourt P."/>
            <person name="Rieseberg L.H."/>
            <person name="Langlade N.B."/>
        </authorList>
    </citation>
    <scope>NUCLEOTIDE SEQUENCE</scope>
    <source>
        <tissue evidence="2">Leaves</tissue>
    </source>
</reference>
<dbReference type="InterPro" id="IPR005061">
    <property type="entry name" value="Ist1"/>
</dbReference>
<comment type="similarity">
    <text evidence="1">Belongs to the IST1 family.</text>
</comment>
<accession>A0A9K3JKH5</accession>
<dbReference type="PANTHER" id="PTHR12161">
    <property type="entry name" value="IST1 FAMILY MEMBER"/>
    <property type="match status" value="1"/>
</dbReference>
<dbReference type="GO" id="GO:0008104">
    <property type="term" value="P:intracellular protein localization"/>
    <property type="evidence" value="ECO:0000318"/>
    <property type="project" value="GO_Central"/>
</dbReference>
<name>A0A9K3JKH5_HELAN</name>
<proteinExistence type="inferred from homology"/>
<dbReference type="PANTHER" id="PTHR12161:SF60">
    <property type="entry name" value="REGULATOR OF VPS4 ACTIVITY IN THE MVB PATHWAY PROTEIN"/>
    <property type="match status" value="1"/>
</dbReference>
<comment type="caution">
    <text evidence="2">The sequence shown here is derived from an EMBL/GenBank/DDBJ whole genome shotgun (WGS) entry which is preliminary data.</text>
</comment>
<protein>
    <submittedName>
        <fullName evidence="2">Vacuolar protein sorting-associated protein Ist1</fullName>
    </submittedName>
</protein>
<dbReference type="Gramene" id="mRNA:HanXRQr2_Chr02g0047571">
    <property type="protein sequence ID" value="mRNA:HanXRQr2_Chr02g0047571"/>
    <property type="gene ID" value="HanXRQr2_Chr02g0047571"/>
</dbReference>
<dbReference type="FunFam" id="1.20.1260.60:FF:000002">
    <property type="entry name" value="Vacuolar protein sorting-associated protein IST1"/>
    <property type="match status" value="1"/>
</dbReference>
<dbReference type="EMBL" id="MNCJ02000317">
    <property type="protein sequence ID" value="KAF5816960.1"/>
    <property type="molecule type" value="Genomic_DNA"/>
</dbReference>
<sequence length="187" mass="22373">MKFFANMFEAWFKRKFDTKCKLNINLTLMRIEIIKRRRNAMQKFLRGDIAELLRLGHDSEAYRRVGRLYLDQNRTLCYDFVGKYCTLISDQLTVMNEQSECPDECKEAVSSLIYAAARFGDLPELRKLRTLFSKRYENSFKYFVNKEEMKVQLMQEIAQEHGVEWDPESLDNRLHKSYSSHRFPLDI</sequence>
<keyword evidence="3" id="KW-1185">Reference proteome</keyword>
<dbReference type="GO" id="GO:0015031">
    <property type="term" value="P:protein transport"/>
    <property type="evidence" value="ECO:0007669"/>
    <property type="project" value="InterPro"/>
</dbReference>
<organism evidence="2 3">
    <name type="scientific">Helianthus annuus</name>
    <name type="common">Common sunflower</name>
    <dbReference type="NCBI Taxonomy" id="4232"/>
    <lineage>
        <taxon>Eukaryota</taxon>
        <taxon>Viridiplantae</taxon>
        <taxon>Streptophyta</taxon>
        <taxon>Embryophyta</taxon>
        <taxon>Tracheophyta</taxon>
        <taxon>Spermatophyta</taxon>
        <taxon>Magnoliopsida</taxon>
        <taxon>eudicotyledons</taxon>
        <taxon>Gunneridae</taxon>
        <taxon>Pentapetalae</taxon>
        <taxon>asterids</taxon>
        <taxon>campanulids</taxon>
        <taxon>Asterales</taxon>
        <taxon>Asteraceae</taxon>
        <taxon>Asteroideae</taxon>
        <taxon>Heliantheae alliance</taxon>
        <taxon>Heliantheae</taxon>
        <taxon>Helianthus</taxon>
    </lineage>
</organism>
<dbReference type="Proteomes" id="UP000215914">
    <property type="component" value="Unassembled WGS sequence"/>
</dbReference>
<dbReference type="InterPro" id="IPR042277">
    <property type="entry name" value="IST1-like"/>
</dbReference>
<dbReference type="Pfam" id="PF03398">
    <property type="entry name" value="Ist1"/>
    <property type="match status" value="1"/>
</dbReference>
<evidence type="ECO:0000256" key="1">
    <source>
        <dbReference type="ARBA" id="ARBA00005536"/>
    </source>
</evidence>
<gene>
    <name evidence="2" type="ORF">HanXRQr2_Chr02g0047571</name>
</gene>
<dbReference type="AlphaFoldDB" id="A0A9K3JKH5"/>